<dbReference type="RefSeq" id="WP_074587583.1">
    <property type="nucleotide sequence ID" value="NZ_FNEI01000003.1"/>
</dbReference>
<dbReference type="EMBL" id="FNEI01000003">
    <property type="protein sequence ID" value="SDI62985.1"/>
    <property type="molecule type" value="Genomic_DNA"/>
</dbReference>
<accession>A0A1G8M517</accession>
<gene>
    <name evidence="1" type="ORF">SAMN05216555_103270</name>
</gene>
<evidence type="ECO:0000313" key="1">
    <source>
        <dbReference type="EMBL" id="SDI62985.1"/>
    </source>
</evidence>
<organism evidence="1 2">
    <name type="scientific">Arthrobacter cupressi</name>
    <dbReference type="NCBI Taxonomy" id="1045773"/>
    <lineage>
        <taxon>Bacteria</taxon>
        <taxon>Bacillati</taxon>
        <taxon>Actinomycetota</taxon>
        <taxon>Actinomycetes</taxon>
        <taxon>Micrococcales</taxon>
        <taxon>Micrococcaceae</taxon>
        <taxon>Arthrobacter</taxon>
    </lineage>
</organism>
<evidence type="ECO:0000313" key="2">
    <source>
        <dbReference type="Proteomes" id="UP000182130"/>
    </source>
</evidence>
<reference evidence="2" key="1">
    <citation type="submission" date="2016-10" db="EMBL/GenBank/DDBJ databases">
        <authorList>
            <person name="Varghese N."/>
            <person name="Submissions S."/>
        </authorList>
    </citation>
    <scope>NUCLEOTIDE SEQUENCE [LARGE SCALE GENOMIC DNA]</scope>
    <source>
        <strain evidence="2">CGMCC 1.10783</strain>
    </source>
</reference>
<dbReference type="STRING" id="1045773.SAMN05216555_103270"/>
<sequence length="186" mass="20543">MSGIIRSYKHDDDGVLLFREAWYDEDFGQFVINHGTVGHQSSTDATDVDDEDAAEGLLAAFEAQCAEDGYAELPESEQFWLVAQFALKTKDGTERDRYLERKASAALRSALAWRGLGTVERSEIGNSRLNIFCLCPDVNKAVNAIKVCIRGEDLDFTKLSIAAAPHADPEAFKLKHSPKNVTGFTL</sequence>
<keyword evidence="2" id="KW-1185">Reference proteome</keyword>
<protein>
    <recommendedName>
        <fullName evidence="3">WGR domain-containing protein</fullName>
    </recommendedName>
</protein>
<dbReference type="OrthoDB" id="4966798at2"/>
<evidence type="ECO:0008006" key="3">
    <source>
        <dbReference type="Google" id="ProtNLM"/>
    </source>
</evidence>
<name>A0A1G8M517_9MICC</name>
<dbReference type="AlphaFoldDB" id="A0A1G8M517"/>
<dbReference type="Proteomes" id="UP000182130">
    <property type="component" value="Unassembled WGS sequence"/>
</dbReference>
<proteinExistence type="predicted"/>